<keyword evidence="2" id="KW-1185">Reference proteome</keyword>
<reference evidence="1 2" key="1">
    <citation type="submission" date="2020-08" db="EMBL/GenBank/DDBJ databases">
        <title>Genomic Encyclopedia of Type Strains, Phase IV (KMG-IV): sequencing the most valuable type-strain genomes for metagenomic binning, comparative biology and taxonomic classification.</title>
        <authorList>
            <person name="Goeker M."/>
        </authorList>
    </citation>
    <scope>NUCLEOTIDE SEQUENCE [LARGE SCALE GENOMIC DNA]</scope>
    <source>
        <strain evidence="1 2">DSM 24194</strain>
    </source>
</reference>
<accession>A0A839Z1W2</accession>
<dbReference type="EMBL" id="JACICF010000002">
    <property type="protein sequence ID" value="MBB3764640.1"/>
    <property type="molecule type" value="Genomic_DNA"/>
</dbReference>
<dbReference type="Proteomes" id="UP000578569">
    <property type="component" value="Unassembled WGS sequence"/>
</dbReference>
<organism evidence="1 2">
    <name type="scientific">Sphingomicrobium lutaoense</name>
    <dbReference type="NCBI Taxonomy" id="515949"/>
    <lineage>
        <taxon>Bacteria</taxon>
        <taxon>Pseudomonadati</taxon>
        <taxon>Pseudomonadota</taxon>
        <taxon>Alphaproteobacteria</taxon>
        <taxon>Sphingomonadales</taxon>
        <taxon>Sphingomonadaceae</taxon>
        <taxon>Sphingomicrobium</taxon>
    </lineage>
</organism>
<sequence>MQNLIKSLVWASAILAAAIIAKQNGMDDSESFALTMGLMAAAIATLRPAKKCSLGC</sequence>
<comment type="caution">
    <text evidence="1">The sequence shown here is derived from an EMBL/GenBank/DDBJ whole genome shotgun (WGS) entry which is preliminary data.</text>
</comment>
<protein>
    <submittedName>
        <fullName evidence="1">Uncharacterized protein</fullName>
    </submittedName>
</protein>
<proteinExistence type="predicted"/>
<gene>
    <name evidence="1" type="ORF">FHS50_001702</name>
</gene>
<dbReference type="RefSeq" id="WP_183934026.1">
    <property type="nucleotide sequence ID" value="NZ_JACICF010000002.1"/>
</dbReference>
<evidence type="ECO:0000313" key="2">
    <source>
        <dbReference type="Proteomes" id="UP000578569"/>
    </source>
</evidence>
<dbReference type="AlphaFoldDB" id="A0A839Z1W2"/>
<evidence type="ECO:0000313" key="1">
    <source>
        <dbReference type="EMBL" id="MBB3764640.1"/>
    </source>
</evidence>
<name>A0A839Z1W2_9SPHN</name>